<feature type="transmembrane region" description="Helical" evidence="7">
    <location>
        <begin position="479"/>
        <end position="501"/>
    </location>
</feature>
<evidence type="ECO:0000256" key="7">
    <source>
        <dbReference type="SAM" id="Phobius"/>
    </source>
</evidence>
<keyword evidence="6 7" id="KW-0472">Membrane</keyword>
<feature type="transmembrane region" description="Helical" evidence="7">
    <location>
        <begin position="381"/>
        <end position="403"/>
    </location>
</feature>
<reference evidence="9 10" key="1">
    <citation type="submission" date="2018-10" db="EMBL/GenBank/DDBJ databases">
        <title>Rhizobium etli, R. leguminosarum and a new Rhizobium genospecies from Phaseolus dumosus.</title>
        <authorList>
            <person name="Ramirez-Puebla S.T."/>
            <person name="Rogel-Hernandez M.A."/>
            <person name="Guerrero G."/>
            <person name="Ormeno-Orrillo E."/>
            <person name="Martinez-Romero J.C."/>
            <person name="Negrete-Yankelevich S."/>
            <person name="Martinez-Romero E."/>
        </authorList>
    </citation>
    <scope>NUCLEOTIDE SEQUENCE [LARGE SCALE GENOMIC DNA]</scope>
    <source>
        <strain evidence="9 10">CCGE525</strain>
    </source>
</reference>
<sequence length="518" mass="54438">MTVQIQKAAPQPAPTEGEAPDRREIRAVILGLMIVLGLGAIDQSIVATALPRIVSDLGGVTHLSWVVSAYVLASTSTMPLYGKLSDQYGRKPMIYAAILIFLLGSVLSGLAQTLLQLIIFRAIQGLGAGGLLPLAQIIIGDLVPPAKRGRNQGSIVAVFAVCSVLGPIVGGIITDLLSWHWIFYVNLPIGAVALVMIGRALKRPHQARSRRIDYLGAVLLTACTTGFLLALALGGNEWAWNSPQIIGLVTAALILGILFVFHVRHEPEPVLPSDLFRNKLFVIACIVLALTTMGMLGATLFFPLFFQMVMGVSPSHSGLLTGPLMIGVVISSMVNGRVLLQRFGRYKPAQLFGLSLATLAFAVLAWAAATSQGFGIIEPSVFALGLGLGLVMPNMTIAVQNALPYAHRGVGTATLAFFRSLGGLIGVTGSGAILAYRVRQATGPSGSLDISSLTESGLRQLAAASPEAHAAAIALYRHAIAMTFATGTAIVGLGLIALLFLPELPLRTHHGDGAQPPR</sequence>
<gene>
    <name evidence="9" type="ORF">CCGE525_03345</name>
</gene>
<dbReference type="SUPFAM" id="SSF103473">
    <property type="entry name" value="MFS general substrate transporter"/>
    <property type="match status" value="1"/>
</dbReference>
<protein>
    <submittedName>
        <fullName evidence="9">DHA2 family efflux MFS transporter permease subunit</fullName>
    </submittedName>
</protein>
<keyword evidence="4 7" id="KW-0812">Transmembrane</keyword>
<evidence type="ECO:0000256" key="3">
    <source>
        <dbReference type="ARBA" id="ARBA00022475"/>
    </source>
</evidence>
<feature type="transmembrane region" description="Helical" evidence="7">
    <location>
        <begin position="415"/>
        <end position="436"/>
    </location>
</feature>
<dbReference type="NCBIfam" id="TIGR00711">
    <property type="entry name" value="efflux_EmrB"/>
    <property type="match status" value="1"/>
</dbReference>
<comment type="subcellular location">
    <subcellularLocation>
        <location evidence="1">Cell membrane</location>
        <topology evidence="1">Multi-pass membrane protein</topology>
    </subcellularLocation>
</comment>
<evidence type="ECO:0000313" key="9">
    <source>
        <dbReference type="EMBL" id="AYG57956.1"/>
    </source>
</evidence>
<dbReference type="RefSeq" id="WP_120703046.1">
    <property type="nucleotide sequence ID" value="NZ_CP032694.1"/>
</dbReference>
<feature type="domain" description="Major facilitator superfamily (MFS) profile" evidence="8">
    <location>
        <begin position="28"/>
        <end position="506"/>
    </location>
</feature>
<feature type="transmembrane region" description="Helical" evidence="7">
    <location>
        <begin position="155"/>
        <end position="173"/>
    </location>
</feature>
<dbReference type="EMBL" id="CP032694">
    <property type="protein sequence ID" value="AYG57956.1"/>
    <property type="molecule type" value="Genomic_DNA"/>
</dbReference>
<dbReference type="GO" id="GO:0022857">
    <property type="term" value="F:transmembrane transporter activity"/>
    <property type="evidence" value="ECO:0007669"/>
    <property type="project" value="InterPro"/>
</dbReference>
<dbReference type="GO" id="GO:0005886">
    <property type="term" value="C:plasma membrane"/>
    <property type="evidence" value="ECO:0007669"/>
    <property type="project" value="UniProtKB-SubCell"/>
</dbReference>
<keyword evidence="3" id="KW-1003">Cell membrane</keyword>
<feature type="transmembrane region" description="Helical" evidence="7">
    <location>
        <begin position="281"/>
        <end position="306"/>
    </location>
</feature>
<dbReference type="Gene3D" id="1.20.1720.10">
    <property type="entry name" value="Multidrug resistance protein D"/>
    <property type="match status" value="1"/>
</dbReference>
<dbReference type="PANTHER" id="PTHR23501:SF197">
    <property type="entry name" value="COMD"/>
    <property type="match status" value="1"/>
</dbReference>
<evidence type="ECO:0000256" key="1">
    <source>
        <dbReference type="ARBA" id="ARBA00004651"/>
    </source>
</evidence>
<dbReference type="FunFam" id="1.20.1720.10:FF:000004">
    <property type="entry name" value="EmrB/QacA family drug resistance transporter"/>
    <property type="match status" value="1"/>
</dbReference>
<dbReference type="InterPro" id="IPR004638">
    <property type="entry name" value="EmrB-like"/>
</dbReference>
<keyword evidence="5 7" id="KW-1133">Transmembrane helix</keyword>
<evidence type="ECO:0000259" key="8">
    <source>
        <dbReference type="PROSITE" id="PS50850"/>
    </source>
</evidence>
<feature type="transmembrane region" description="Helical" evidence="7">
    <location>
        <begin position="27"/>
        <end position="50"/>
    </location>
</feature>
<dbReference type="Proteomes" id="UP000282195">
    <property type="component" value="Chromosome"/>
</dbReference>
<feature type="transmembrane region" description="Helical" evidence="7">
    <location>
        <begin position="318"/>
        <end position="339"/>
    </location>
</feature>
<dbReference type="InterPro" id="IPR020846">
    <property type="entry name" value="MFS_dom"/>
</dbReference>
<name>A0A387FSZ9_9HYPH</name>
<evidence type="ECO:0000256" key="6">
    <source>
        <dbReference type="ARBA" id="ARBA00023136"/>
    </source>
</evidence>
<evidence type="ECO:0000313" key="10">
    <source>
        <dbReference type="Proteomes" id="UP000282195"/>
    </source>
</evidence>
<dbReference type="Pfam" id="PF07690">
    <property type="entry name" value="MFS_1"/>
    <property type="match status" value="1"/>
</dbReference>
<dbReference type="PANTHER" id="PTHR23501">
    <property type="entry name" value="MAJOR FACILITATOR SUPERFAMILY"/>
    <property type="match status" value="1"/>
</dbReference>
<evidence type="ECO:0000256" key="2">
    <source>
        <dbReference type="ARBA" id="ARBA00022448"/>
    </source>
</evidence>
<dbReference type="AlphaFoldDB" id="A0A387FSZ9"/>
<dbReference type="CDD" id="cd17502">
    <property type="entry name" value="MFS_Azr1_MDR_like"/>
    <property type="match status" value="1"/>
</dbReference>
<feature type="transmembrane region" description="Helical" evidence="7">
    <location>
        <begin position="213"/>
        <end position="233"/>
    </location>
</feature>
<dbReference type="InterPro" id="IPR011701">
    <property type="entry name" value="MFS"/>
</dbReference>
<proteinExistence type="predicted"/>
<feature type="transmembrane region" description="Helical" evidence="7">
    <location>
        <begin position="62"/>
        <end position="81"/>
    </location>
</feature>
<feature type="transmembrane region" description="Helical" evidence="7">
    <location>
        <begin position="179"/>
        <end position="201"/>
    </location>
</feature>
<feature type="transmembrane region" description="Helical" evidence="7">
    <location>
        <begin position="93"/>
        <end position="112"/>
    </location>
</feature>
<dbReference type="KEGG" id="rjg:CCGE525_03345"/>
<feature type="transmembrane region" description="Helical" evidence="7">
    <location>
        <begin position="245"/>
        <end position="261"/>
    </location>
</feature>
<dbReference type="InterPro" id="IPR036259">
    <property type="entry name" value="MFS_trans_sf"/>
</dbReference>
<evidence type="ECO:0000256" key="4">
    <source>
        <dbReference type="ARBA" id="ARBA00022692"/>
    </source>
</evidence>
<organism evidence="9 10">
    <name type="scientific">Rhizobium jaguaris</name>
    <dbReference type="NCBI Taxonomy" id="1312183"/>
    <lineage>
        <taxon>Bacteria</taxon>
        <taxon>Pseudomonadati</taxon>
        <taxon>Pseudomonadota</taxon>
        <taxon>Alphaproteobacteria</taxon>
        <taxon>Hyphomicrobiales</taxon>
        <taxon>Rhizobiaceae</taxon>
        <taxon>Rhizobium/Agrobacterium group</taxon>
        <taxon>Rhizobium</taxon>
    </lineage>
</organism>
<evidence type="ECO:0000256" key="5">
    <source>
        <dbReference type="ARBA" id="ARBA00022989"/>
    </source>
</evidence>
<accession>A0A387FSZ9</accession>
<keyword evidence="10" id="KW-1185">Reference proteome</keyword>
<dbReference type="Gene3D" id="1.20.1250.20">
    <property type="entry name" value="MFS general substrate transporter like domains"/>
    <property type="match status" value="1"/>
</dbReference>
<feature type="transmembrane region" description="Helical" evidence="7">
    <location>
        <begin position="351"/>
        <end position="369"/>
    </location>
</feature>
<keyword evidence="2" id="KW-0813">Transport</keyword>
<dbReference type="OrthoDB" id="9812221at2"/>
<dbReference type="PROSITE" id="PS50850">
    <property type="entry name" value="MFS"/>
    <property type="match status" value="1"/>
</dbReference>
<feature type="transmembrane region" description="Helical" evidence="7">
    <location>
        <begin position="118"/>
        <end position="143"/>
    </location>
</feature>